<keyword evidence="2" id="KW-0732">Signal</keyword>
<dbReference type="EMBL" id="JBHMBS010000006">
    <property type="protein sequence ID" value="MFB9676633.1"/>
    <property type="molecule type" value="Genomic_DNA"/>
</dbReference>
<feature type="compositionally biased region" description="Polar residues" evidence="1">
    <location>
        <begin position="36"/>
        <end position="45"/>
    </location>
</feature>
<organism evidence="3 4">
    <name type="scientific">Streptosporangium vulgare</name>
    <dbReference type="NCBI Taxonomy" id="46190"/>
    <lineage>
        <taxon>Bacteria</taxon>
        <taxon>Bacillati</taxon>
        <taxon>Actinomycetota</taxon>
        <taxon>Actinomycetes</taxon>
        <taxon>Streptosporangiales</taxon>
        <taxon>Streptosporangiaceae</taxon>
        <taxon>Streptosporangium</taxon>
    </lineage>
</organism>
<evidence type="ECO:0000313" key="3">
    <source>
        <dbReference type="EMBL" id="MFB9676633.1"/>
    </source>
</evidence>
<dbReference type="RefSeq" id="WP_344749650.1">
    <property type="nucleotide sequence ID" value="NZ_BAAAWW010000203.1"/>
</dbReference>
<comment type="caution">
    <text evidence="3">The sequence shown here is derived from an EMBL/GenBank/DDBJ whole genome shotgun (WGS) entry which is preliminary data.</text>
</comment>
<keyword evidence="4" id="KW-1185">Reference proteome</keyword>
<sequence length="124" mass="13966">MGVLAIAAVAGILMTSNQVSASATIGQDRVLGSISQLNADSTSGDRLSGRPDPSRRQHRGHETRPSDRWRGRSQRHQDRPYDRYRGRRGDNAAPAGRERLTRSERMMRELQDDPSFPEIIVREK</sequence>
<protein>
    <submittedName>
        <fullName evidence="3">Uncharacterized protein</fullName>
    </submittedName>
</protein>
<feature type="signal peptide" evidence="2">
    <location>
        <begin position="1"/>
        <end position="21"/>
    </location>
</feature>
<feature type="chain" id="PRO_5045257938" evidence="2">
    <location>
        <begin position="22"/>
        <end position="124"/>
    </location>
</feature>
<name>A0ABV5TC00_9ACTN</name>
<reference evidence="3 4" key="1">
    <citation type="submission" date="2024-09" db="EMBL/GenBank/DDBJ databases">
        <authorList>
            <person name="Sun Q."/>
            <person name="Mori K."/>
        </authorList>
    </citation>
    <scope>NUCLEOTIDE SEQUENCE [LARGE SCALE GENOMIC DNA]</scope>
    <source>
        <strain evidence="3 4">JCM 3028</strain>
    </source>
</reference>
<dbReference type="Proteomes" id="UP001589610">
    <property type="component" value="Unassembled WGS sequence"/>
</dbReference>
<feature type="compositionally biased region" description="Basic and acidic residues" evidence="1">
    <location>
        <begin position="47"/>
        <end position="111"/>
    </location>
</feature>
<evidence type="ECO:0000256" key="2">
    <source>
        <dbReference type="SAM" id="SignalP"/>
    </source>
</evidence>
<accession>A0ABV5TC00</accession>
<gene>
    <name evidence="3" type="ORF">ACFFRH_14155</name>
</gene>
<feature type="region of interest" description="Disordered" evidence="1">
    <location>
        <begin position="36"/>
        <end position="124"/>
    </location>
</feature>
<proteinExistence type="predicted"/>
<evidence type="ECO:0000313" key="4">
    <source>
        <dbReference type="Proteomes" id="UP001589610"/>
    </source>
</evidence>
<evidence type="ECO:0000256" key="1">
    <source>
        <dbReference type="SAM" id="MobiDB-lite"/>
    </source>
</evidence>